<feature type="transmembrane region" description="Helical" evidence="1">
    <location>
        <begin position="294"/>
        <end position="313"/>
    </location>
</feature>
<gene>
    <name evidence="2" type="ORF">WAX78_06515</name>
</gene>
<dbReference type="InterPro" id="IPR053046">
    <property type="entry name" value="ABC-5_transporter"/>
</dbReference>
<feature type="transmembrane region" description="Helical" evidence="1">
    <location>
        <begin position="174"/>
        <end position="196"/>
    </location>
</feature>
<proteinExistence type="predicted"/>
<evidence type="ECO:0000313" key="2">
    <source>
        <dbReference type="EMBL" id="MEI4829102.1"/>
    </source>
</evidence>
<feature type="transmembrane region" description="Helical" evidence="1">
    <location>
        <begin position="101"/>
        <end position="123"/>
    </location>
</feature>
<dbReference type="PANTHER" id="PTHR39177">
    <property type="entry name" value="ABC TRANSPORTER PERMEASE YTRC-RELATED"/>
    <property type="match status" value="1"/>
</dbReference>
<feature type="transmembrane region" description="Helical" evidence="1">
    <location>
        <begin position="260"/>
        <end position="282"/>
    </location>
</feature>
<dbReference type="InterPro" id="IPR023264">
    <property type="entry name" value="ABC_transptr_acetoin_YtrC/YtrD"/>
</dbReference>
<dbReference type="PRINTS" id="PR02026">
    <property type="entry name" value="YTRCYTRDABC"/>
</dbReference>
<sequence length="356" mass="41586">MFHKALWMRNWKQGKYVILLFWFITLYALPYKYYVEAQNTVHYFQMNIKDSYYFYYFGGSDPIIFPALILIALATLLIGWERNNQSVDFLWAMPFKRSHLFLSKWLFGMAHIVSALSVSWFLMYIVYKTTIHAEYQSFTPFHLYFAYTIMTLIAVYTLALFIGTITGNIVSQGALSYILMILPIYIFQLVFPFFALHVDLSEKEYNNVYGKSSMYIENTSTLAPLTHFKINYDYHPRKEATKDEYGDLHAGPAYHHIPSAWTILSPAIYILICLPLGAYLYARSPNEHNGKILLYQRLHVYFSICTSICFGLLGSEIFTNGSKSIPLHYMYVIGFSILTYVILQRMLKHKLSLYAK</sequence>
<dbReference type="RefSeq" id="WP_336481498.1">
    <property type="nucleotide sequence ID" value="NZ_JBAWSV010000002.1"/>
</dbReference>
<name>A0ABU8FT12_9BACI</name>
<organism evidence="2 3">
    <name type="scientific">Bacillus yunxiaonensis</name>
    <dbReference type="NCBI Taxonomy" id="3127665"/>
    <lineage>
        <taxon>Bacteria</taxon>
        <taxon>Bacillati</taxon>
        <taxon>Bacillota</taxon>
        <taxon>Bacilli</taxon>
        <taxon>Bacillales</taxon>
        <taxon>Bacillaceae</taxon>
        <taxon>Bacillus</taxon>
    </lineage>
</organism>
<dbReference type="PANTHER" id="PTHR39177:SF1">
    <property type="entry name" value="ABC TRANSPORTER PERMEASE YTRC-RELATED"/>
    <property type="match status" value="1"/>
</dbReference>
<evidence type="ECO:0000256" key="1">
    <source>
        <dbReference type="SAM" id="Phobius"/>
    </source>
</evidence>
<dbReference type="EMBL" id="JBAWSV010000002">
    <property type="protein sequence ID" value="MEI4829102.1"/>
    <property type="molecule type" value="Genomic_DNA"/>
</dbReference>
<feature type="transmembrane region" description="Helical" evidence="1">
    <location>
        <begin position="53"/>
        <end position="80"/>
    </location>
</feature>
<feature type="transmembrane region" description="Helical" evidence="1">
    <location>
        <begin position="143"/>
        <end position="162"/>
    </location>
</feature>
<comment type="caution">
    <text evidence="2">The sequence shown here is derived from an EMBL/GenBank/DDBJ whole genome shotgun (WGS) entry which is preliminary data.</text>
</comment>
<keyword evidence="1" id="KW-0812">Transmembrane</keyword>
<feature type="transmembrane region" description="Helical" evidence="1">
    <location>
        <begin position="325"/>
        <end position="343"/>
    </location>
</feature>
<dbReference type="Pfam" id="PF12679">
    <property type="entry name" value="ABC2_membrane_2"/>
    <property type="match status" value="1"/>
</dbReference>
<protein>
    <submittedName>
        <fullName evidence="2">ABC transporter permease subunit</fullName>
    </submittedName>
</protein>
<evidence type="ECO:0000313" key="3">
    <source>
        <dbReference type="Proteomes" id="UP001367922"/>
    </source>
</evidence>
<keyword evidence="1" id="KW-1133">Transmembrane helix</keyword>
<keyword evidence="3" id="KW-1185">Reference proteome</keyword>
<dbReference type="Proteomes" id="UP001367922">
    <property type="component" value="Unassembled WGS sequence"/>
</dbReference>
<reference evidence="2 3" key="1">
    <citation type="submission" date="2024-01" db="EMBL/GenBank/DDBJ databases">
        <title>Seven novel Bacillus-like species.</title>
        <authorList>
            <person name="Liu G."/>
        </authorList>
    </citation>
    <scope>NUCLEOTIDE SEQUENCE [LARGE SCALE GENOMIC DNA]</scope>
    <source>
        <strain evidence="2 3">FJAT-53711</strain>
    </source>
</reference>
<accession>A0ABU8FT12</accession>
<keyword evidence="1" id="KW-0472">Membrane</keyword>